<feature type="domain" description="DUF512" evidence="1">
    <location>
        <begin position="222"/>
        <end position="424"/>
    </location>
</feature>
<dbReference type="InterPro" id="IPR041489">
    <property type="entry name" value="PDZ_6"/>
</dbReference>
<dbReference type="Gene3D" id="2.30.42.10">
    <property type="match status" value="1"/>
</dbReference>
<feature type="domain" description="Putative radical SAM N-terminal" evidence="3">
    <location>
        <begin position="69"/>
        <end position="219"/>
    </location>
</feature>
<dbReference type="InterPro" id="IPR007549">
    <property type="entry name" value="DUF512"/>
</dbReference>
<dbReference type="Pfam" id="PF17820">
    <property type="entry name" value="PDZ_6"/>
    <property type="match status" value="1"/>
</dbReference>
<dbReference type="Pfam" id="PF04459">
    <property type="entry name" value="DUF512"/>
    <property type="match status" value="1"/>
</dbReference>
<evidence type="ECO:0000259" key="3">
    <source>
        <dbReference type="Pfam" id="PF19238"/>
    </source>
</evidence>
<dbReference type="Gene3D" id="3.20.20.70">
    <property type="entry name" value="Aldolase class I"/>
    <property type="match status" value="1"/>
</dbReference>
<dbReference type="RefSeq" id="WP_271712441.1">
    <property type="nucleotide sequence ID" value="NZ_AP024169.1"/>
</dbReference>
<dbReference type="KEGG" id="ahb:bsdtb5_26060"/>
<evidence type="ECO:0000313" key="4">
    <source>
        <dbReference type="EMBL" id="BCN31311.1"/>
    </source>
</evidence>
<feature type="domain" description="PDZ" evidence="2">
    <location>
        <begin position="7"/>
        <end position="55"/>
    </location>
</feature>
<dbReference type="Proteomes" id="UP000595897">
    <property type="component" value="Chromosome"/>
</dbReference>
<proteinExistence type="predicted"/>
<gene>
    <name evidence="4" type="ORF">bsdtb5_26060</name>
</gene>
<dbReference type="InterPro" id="IPR045375">
    <property type="entry name" value="Put_radical_SAM-like_N"/>
</dbReference>
<sequence>MNKIGHEVKSVKQDSIAYELEIEPGDCLLRINGKEIKDVFDYQFLINDEYLEVLVRKPNGEEWELEIEKEYNEDLGIEFKEGLMDSYLSCRNKCVFCFIDQMPKGMRDTLYFKDDDSRLSFLQGNYITLTNMKEEDIERIIQYKLSPINISVHTTNKELRVKMLNNRFAGDALDKIKQLYDGQIEMNSQIVLCKGLNDGKELEKSIKDLAKYLPYMQSLSVVPVGKTKYREGLEDLTKFGEQDAKEVLDIIRKYQDIYLKEHGTRFVHASDEWYITANLPIPEASYYEGYGQIENGVGMVRSLIDEVDEALENLEGDDQDYHISLATGLLAAPIIEEIMNKVNMKYPNIRGQVYPIKNEFFGEDITVAGLLTGQDIIKQLKGKDLGEFLILPDVLLRADTDILLDDMTVQDIENALQIPIRIVKSDGQSLIDTVLKK</sequence>
<dbReference type="EMBL" id="AP024169">
    <property type="protein sequence ID" value="BCN31311.1"/>
    <property type="molecule type" value="Genomic_DNA"/>
</dbReference>
<dbReference type="InterPro" id="IPR013785">
    <property type="entry name" value="Aldolase_TIM"/>
</dbReference>
<dbReference type="InterPro" id="IPR058240">
    <property type="entry name" value="rSAM_sf"/>
</dbReference>
<keyword evidence="5" id="KW-1185">Reference proteome</keyword>
<reference evidence="4 5" key="1">
    <citation type="submission" date="2020-11" db="EMBL/GenBank/DDBJ databases">
        <title>Draft genome sequencing of a Lachnospiraceae strain isolated from anoxic soil subjected to BSD treatment.</title>
        <authorList>
            <person name="Uek A."/>
            <person name="Tonouchi A."/>
        </authorList>
    </citation>
    <scope>NUCLEOTIDE SEQUENCE [LARGE SCALE GENOMIC DNA]</scope>
    <source>
        <strain evidence="4 5">TB5</strain>
    </source>
</reference>
<dbReference type="SUPFAM" id="SSF50156">
    <property type="entry name" value="PDZ domain-like"/>
    <property type="match status" value="1"/>
</dbReference>
<dbReference type="AlphaFoldDB" id="A0A7R7IDT9"/>
<dbReference type="Pfam" id="PF19238">
    <property type="entry name" value="Radical_SAM_2"/>
    <property type="match status" value="1"/>
</dbReference>
<evidence type="ECO:0000259" key="2">
    <source>
        <dbReference type="Pfam" id="PF17820"/>
    </source>
</evidence>
<accession>A0A7R7IDT9</accession>
<name>A0A7R7IDT9_9FIRM</name>
<evidence type="ECO:0000259" key="1">
    <source>
        <dbReference type="Pfam" id="PF04459"/>
    </source>
</evidence>
<dbReference type="InterPro" id="IPR036034">
    <property type="entry name" value="PDZ_sf"/>
</dbReference>
<dbReference type="SUPFAM" id="SSF102114">
    <property type="entry name" value="Radical SAM enzymes"/>
    <property type="match status" value="1"/>
</dbReference>
<protein>
    <submittedName>
        <fullName evidence="4">Fe-S oxidoreductase</fullName>
    </submittedName>
</protein>
<evidence type="ECO:0000313" key="5">
    <source>
        <dbReference type="Proteomes" id="UP000595897"/>
    </source>
</evidence>
<organism evidence="4 5">
    <name type="scientific">Anaeromicropila herbilytica</name>
    <dbReference type="NCBI Taxonomy" id="2785025"/>
    <lineage>
        <taxon>Bacteria</taxon>
        <taxon>Bacillati</taxon>
        <taxon>Bacillota</taxon>
        <taxon>Clostridia</taxon>
        <taxon>Lachnospirales</taxon>
        <taxon>Lachnospiraceae</taxon>
        <taxon>Anaeromicropila</taxon>
    </lineage>
</organism>